<dbReference type="GO" id="GO:0016746">
    <property type="term" value="F:acyltransferase activity"/>
    <property type="evidence" value="ECO:0007669"/>
    <property type="project" value="UniProtKB-KW"/>
</dbReference>
<evidence type="ECO:0000256" key="8">
    <source>
        <dbReference type="ARBA" id="ARBA00023315"/>
    </source>
</evidence>
<name>A0ABW2IT19_9GAMM</name>
<dbReference type="SUPFAM" id="SSF69593">
    <property type="entry name" value="Glycerol-3-phosphate (1)-acyltransferase"/>
    <property type="match status" value="1"/>
</dbReference>
<dbReference type="SMART" id="SM00563">
    <property type="entry name" value="PlsC"/>
    <property type="match status" value="1"/>
</dbReference>
<sequence>MDVARSLLAWLSVPVICFLALPVYIFRPFNPDNNRLLGWTMARVGRVILGMKRPLQGAENMPKDRPVVVIANHQYNDDLFVMGDLMPPRTVTVGKSALVWLPGFGLVFWLGGNVMLNRSRSRKAVAVMQATSDAIIQDNKSLWVFPEGTRSKGRGVQKFKKGAFYAAVASGAPIVMVCNAEYRNKAVSWLGKREPVAVRILPPVETTGLTTDDVPALIERCHQQMTAAVASL</sequence>
<keyword evidence="8 9" id="KW-0012">Acyltransferase</keyword>
<dbReference type="NCBIfam" id="TIGR00530">
    <property type="entry name" value="AGP_acyltrn"/>
    <property type="match status" value="1"/>
</dbReference>
<evidence type="ECO:0000256" key="3">
    <source>
        <dbReference type="ARBA" id="ARBA00005189"/>
    </source>
</evidence>
<accession>A0ABW2IT19</accession>
<proteinExistence type="inferred from homology"/>
<evidence type="ECO:0000313" key="12">
    <source>
        <dbReference type="EMBL" id="MFC7294366.1"/>
    </source>
</evidence>
<keyword evidence="7 9" id="KW-0808">Transferase</keyword>
<keyword evidence="10" id="KW-0472">Membrane</keyword>
<protein>
    <recommendedName>
        <fullName evidence="6 9">1-acyl-sn-glycerol-3-phosphate acyltransferase</fullName>
        <ecNumber evidence="5 9">2.3.1.51</ecNumber>
    </recommendedName>
</protein>
<evidence type="ECO:0000256" key="6">
    <source>
        <dbReference type="ARBA" id="ARBA00016139"/>
    </source>
</evidence>
<feature type="transmembrane region" description="Helical" evidence="10">
    <location>
        <begin position="7"/>
        <end position="26"/>
    </location>
</feature>
<feature type="transmembrane region" description="Helical" evidence="10">
    <location>
        <begin position="97"/>
        <end position="116"/>
    </location>
</feature>
<evidence type="ECO:0000256" key="5">
    <source>
        <dbReference type="ARBA" id="ARBA00013211"/>
    </source>
</evidence>
<evidence type="ECO:0000256" key="10">
    <source>
        <dbReference type="SAM" id="Phobius"/>
    </source>
</evidence>
<organism evidence="12 13">
    <name type="scientific">Marinobacter aromaticivorans</name>
    <dbReference type="NCBI Taxonomy" id="1494078"/>
    <lineage>
        <taxon>Bacteria</taxon>
        <taxon>Pseudomonadati</taxon>
        <taxon>Pseudomonadota</taxon>
        <taxon>Gammaproteobacteria</taxon>
        <taxon>Pseudomonadales</taxon>
        <taxon>Marinobacteraceae</taxon>
        <taxon>Marinobacter</taxon>
    </lineage>
</organism>
<keyword evidence="13" id="KW-1185">Reference proteome</keyword>
<evidence type="ECO:0000313" key="13">
    <source>
        <dbReference type="Proteomes" id="UP001596506"/>
    </source>
</evidence>
<comment type="domain">
    <text evidence="9">The HXXXXD motif is essential for acyltransferase activity and may constitute the binding site for the phosphate moiety of the glycerol-3-phosphate.</text>
</comment>
<evidence type="ECO:0000256" key="7">
    <source>
        <dbReference type="ARBA" id="ARBA00022679"/>
    </source>
</evidence>
<keyword evidence="10" id="KW-1133">Transmembrane helix</keyword>
<evidence type="ECO:0000256" key="2">
    <source>
        <dbReference type="ARBA" id="ARBA00004728"/>
    </source>
</evidence>
<dbReference type="PANTHER" id="PTHR10434">
    <property type="entry name" value="1-ACYL-SN-GLYCEROL-3-PHOSPHATE ACYLTRANSFERASE"/>
    <property type="match status" value="1"/>
</dbReference>
<keyword evidence="10" id="KW-0812">Transmembrane</keyword>
<evidence type="ECO:0000259" key="11">
    <source>
        <dbReference type="SMART" id="SM00563"/>
    </source>
</evidence>
<keyword evidence="9" id="KW-0443">Lipid metabolism</keyword>
<comment type="caution">
    <text evidence="12">The sequence shown here is derived from an EMBL/GenBank/DDBJ whole genome shotgun (WGS) entry which is preliminary data.</text>
</comment>
<dbReference type="InterPro" id="IPR002123">
    <property type="entry name" value="Plipid/glycerol_acylTrfase"/>
</dbReference>
<comment type="similarity">
    <text evidence="4 9">Belongs to the 1-acyl-sn-glycerol-3-phosphate acyltransferase family.</text>
</comment>
<evidence type="ECO:0000256" key="9">
    <source>
        <dbReference type="RuleBase" id="RU361267"/>
    </source>
</evidence>
<dbReference type="EC" id="2.3.1.51" evidence="5 9"/>
<dbReference type="CDD" id="cd07989">
    <property type="entry name" value="LPLAT_AGPAT-like"/>
    <property type="match status" value="1"/>
</dbReference>
<comment type="pathway">
    <text evidence="2">Phospholipid metabolism; CDP-diacylglycerol biosynthesis; CDP-diacylglycerol from sn-glycerol 3-phosphate: step 2/3.</text>
</comment>
<dbReference type="EMBL" id="JBHTBD010000002">
    <property type="protein sequence ID" value="MFC7294366.1"/>
    <property type="molecule type" value="Genomic_DNA"/>
</dbReference>
<reference evidence="13" key="1">
    <citation type="journal article" date="2019" name="Int. J. Syst. Evol. Microbiol.">
        <title>The Global Catalogue of Microorganisms (GCM) 10K type strain sequencing project: providing services to taxonomists for standard genome sequencing and annotation.</title>
        <authorList>
            <consortium name="The Broad Institute Genomics Platform"/>
            <consortium name="The Broad Institute Genome Sequencing Center for Infectious Disease"/>
            <person name="Wu L."/>
            <person name="Ma J."/>
        </authorList>
    </citation>
    <scope>NUCLEOTIDE SEQUENCE [LARGE SCALE GENOMIC DNA]</scope>
    <source>
        <strain evidence="13">CCUG 60559</strain>
    </source>
</reference>
<comment type="pathway">
    <text evidence="3">Lipid metabolism.</text>
</comment>
<evidence type="ECO:0000256" key="1">
    <source>
        <dbReference type="ARBA" id="ARBA00001141"/>
    </source>
</evidence>
<evidence type="ECO:0000256" key="4">
    <source>
        <dbReference type="ARBA" id="ARBA00008655"/>
    </source>
</evidence>
<gene>
    <name evidence="12" type="ORF">ACFQQA_06495</name>
</gene>
<dbReference type="RefSeq" id="WP_100689099.1">
    <property type="nucleotide sequence ID" value="NZ_JBHTBD010000002.1"/>
</dbReference>
<keyword evidence="9" id="KW-0594">Phospholipid biosynthesis</keyword>
<feature type="domain" description="Phospholipid/glycerol acyltransferase" evidence="11">
    <location>
        <begin position="67"/>
        <end position="182"/>
    </location>
</feature>
<comment type="catalytic activity">
    <reaction evidence="1 9">
        <text>a 1-acyl-sn-glycero-3-phosphate + an acyl-CoA = a 1,2-diacyl-sn-glycero-3-phosphate + CoA</text>
        <dbReference type="Rhea" id="RHEA:19709"/>
        <dbReference type="ChEBI" id="CHEBI:57287"/>
        <dbReference type="ChEBI" id="CHEBI:57970"/>
        <dbReference type="ChEBI" id="CHEBI:58342"/>
        <dbReference type="ChEBI" id="CHEBI:58608"/>
        <dbReference type="EC" id="2.3.1.51"/>
    </reaction>
</comment>
<dbReference type="PANTHER" id="PTHR10434:SF11">
    <property type="entry name" value="1-ACYL-SN-GLYCEROL-3-PHOSPHATE ACYLTRANSFERASE"/>
    <property type="match status" value="1"/>
</dbReference>
<keyword evidence="9" id="KW-0444">Lipid biosynthesis</keyword>
<keyword evidence="9" id="KW-1208">Phospholipid metabolism</keyword>
<dbReference type="Proteomes" id="UP001596506">
    <property type="component" value="Unassembled WGS sequence"/>
</dbReference>
<dbReference type="Pfam" id="PF01553">
    <property type="entry name" value="Acyltransferase"/>
    <property type="match status" value="1"/>
</dbReference>
<dbReference type="InterPro" id="IPR004552">
    <property type="entry name" value="AGP_acyltrans"/>
</dbReference>